<sequence length="278" mass="28467">MLTAPHDSGVCPATVGPETKFTTLGRPSIGPPSFAEPPEARWRRGRLRSVHVNSTRVVRAAAVLLAIVALVVVAALIPLPSVERLREWAVAIGPSFVVAFFVAHALMTVLPVPRTLFTVSAGVLFGPVTGLAVAVGATTVSAVLAFVLVRAVGRDAVARRIRHPLARAVDARLERRGWLAVGSLRLIAPVPFSVVNYSAAVSSVALTPFALATLVGVIPGTVGVVLLGNALAGHADPLLLTVSAVCIAVGAAGLVVDARLPLADAGASDDAVPSSLEP</sequence>
<keyword evidence="3 7" id="KW-1003">Cell membrane</keyword>
<organism evidence="9 10">
    <name type="scientific">Rhodococcoides corynebacterioides</name>
    <dbReference type="NCBI Taxonomy" id="53972"/>
    <lineage>
        <taxon>Bacteria</taxon>
        <taxon>Bacillati</taxon>
        <taxon>Actinomycetota</taxon>
        <taxon>Actinomycetes</taxon>
        <taxon>Mycobacteriales</taxon>
        <taxon>Nocardiaceae</taxon>
        <taxon>Rhodococcoides</taxon>
    </lineage>
</organism>
<feature type="transmembrane region" description="Helical" evidence="7">
    <location>
        <begin position="238"/>
        <end position="256"/>
    </location>
</feature>
<evidence type="ECO:0000313" key="9">
    <source>
        <dbReference type="EMBL" id="MBY6366166.1"/>
    </source>
</evidence>
<evidence type="ECO:0000256" key="3">
    <source>
        <dbReference type="ARBA" id="ARBA00022475"/>
    </source>
</evidence>
<protein>
    <recommendedName>
        <fullName evidence="7">TVP38/TMEM64 family membrane protein</fullName>
    </recommendedName>
</protein>
<name>A0ABS7P190_9NOCA</name>
<dbReference type="PANTHER" id="PTHR12677:SF59">
    <property type="entry name" value="GOLGI APPARATUS MEMBRANE PROTEIN TVP38-RELATED"/>
    <property type="match status" value="1"/>
</dbReference>
<evidence type="ECO:0000256" key="7">
    <source>
        <dbReference type="RuleBase" id="RU366058"/>
    </source>
</evidence>
<feature type="transmembrane region" description="Helical" evidence="7">
    <location>
        <begin position="209"/>
        <end position="231"/>
    </location>
</feature>
<comment type="caution">
    <text evidence="9">The sequence shown here is derived from an EMBL/GenBank/DDBJ whole genome shotgun (WGS) entry which is preliminary data.</text>
</comment>
<evidence type="ECO:0000256" key="6">
    <source>
        <dbReference type="ARBA" id="ARBA00023136"/>
    </source>
</evidence>
<feature type="transmembrane region" description="Helical" evidence="7">
    <location>
        <begin position="130"/>
        <end position="152"/>
    </location>
</feature>
<dbReference type="PANTHER" id="PTHR12677">
    <property type="entry name" value="GOLGI APPARATUS MEMBRANE PROTEIN TVP38-RELATED"/>
    <property type="match status" value="1"/>
</dbReference>
<keyword evidence="10" id="KW-1185">Reference proteome</keyword>
<dbReference type="InterPro" id="IPR032816">
    <property type="entry name" value="VTT_dom"/>
</dbReference>
<dbReference type="InterPro" id="IPR015414">
    <property type="entry name" value="TMEM64"/>
</dbReference>
<keyword evidence="6 7" id="KW-0472">Membrane</keyword>
<keyword evidence="4 7" id="KW-0812">Transmembrane</keyword>
<evidence type="ECO:0000256" key="4">
    <source>
        <dbReference type="ARBA" id="ARBA00022692"/>
    </source>
</evidence>
<comment type="similarity">
    <text evidence="2 7">Belongs to the TVP38/TMEM64 family.</text>
</comment>
<evidence type="ECO:0000256" key="1">
    <source>
        <dbReference type="ARBA" id="ARBA00004651"/>
    </source>
</evidence>
<feature type="domain" description="VTT" evidence="8">
    <location>
        <begin position="112"/>
        <end position="229"/>
    </location>
</feature>
<evidence type="ECO:0000259" key="8">
    <source>
        <dbReference type="Pfam" id="PF09335"/>
    </source>
</evidence>
<feature type="transmembrane region" description="Helical" evidence="7">
    <location>
        <begin position="57"/>
        <end position="77"/>
    </location>
</feature>
<accession>A0ABS7P190</accession>
<feature type="transmembrane region" description="Helical" evidence="7">
    <location>
        <begin position="89"/>
        <end position="110"/>
    </location>
</feature>
<keyword evidence="5 7" id="KW-1133">Transmembrane helix</keyword>
<comment type="subcellular location">
    <subcellularLocation>
        <location evidence="1 7">Cell membrane</location>
        <topology evidence="1 7">Multi-pass membrane protein</topology>
    </subcellularLocation>
</comment>
<gene>
    <name evidence="9" type="ORF">HQ603_05295</name>
</gene>
<dbReference type="Pfam" id="PF09335">
    <property type="entry name" value="VTT_dom"/>
    <property type="match status" value="1"/>
</dbReference>
<feature type="transmembrane region" description="Helical" evidence="7">
    <location>
        <begin position="177"/>
        <end position="197"/>
    </location>
</feature>
<evidence type="ECO:0000313" key="10">
    <source>
        <dbReference type="Proteomes" id="UP000825228"/>
    </source>
</evidence>
<proteinExistence type="inferred from homology"/>
<reference evidence="9 10" key="1">
    <citation type="submission" date="2020-06" db="EMBL/GenBank/DDBJ databases">
        <title>Taxonomy, biology and ecology of Rhodococcus bacteria occurring in California pistachio and other woody hosts as revealed by genome sequence analyses.</title>
        <authorList>
            <person name="Gai Y."/>
            <person name="Riely B."/>
        </authorList>
    </citation>
    <scope>NUCLEOTIDE SEQUENCE [LARGE SCALE GENOMIC DNA]</scope>
    <source>
        <strain evidence="9 10">BP-281</strain>
    </source>
</reference>
<dbReference type="EMBL" id="JABUBU010000002">
    <property type="protein sequence ID" value="MBY6366166.1"/>
    <property type="molecule type" value="Genomic_DNA"/>
</dbReference>
<dbReference type="Proteomes" id="UP000825228">
    <property type="component" value="Unassembled WGS sequence"/>
</dbReference>
<evidence type="ECO:0000256" key="5">
    <source>
        <dbReference type="ARBA" id="ARBA00022989"/>
    </source>
</evidence>
<evidence type="ECO:0000256" key="2">
    <source>
        <dbReference type="ARBA" id="ARBA00008640"/>
    </source>
</evidence>